<accession>A0A5B7HQD0</accession>
<evidence type="ECO:0000313" key="2">
    <source>
        <dbReference type="EMBL" id="MPC71895.1"/>
    </source>
</evidence>
<sequence length="381" mass="40841">MGPGSTALPPATALAASPSPTSGKHDTRAAEDDTHDDCPFRQLLSVRPASCTLLPRTSGGMGRGGRLSDTRGGGKSVRFADTVTGSDGLPVTPGTHRKGDATTPYKNGVVNTGKFYRRSDGRFVTRGGSRRPATAKERVTPSSARPQAAGQYSLGKTSQYQQQFECRKNCQFKEQVSNRPHKSVHKTWRSLASEGRPRLVGEGPRRSRIKVTGVSAPRWEHVDNKQKGDAFSAKQCPPKAGKGRDEVDEKCSAAYKNALLVGWPKFEANRKVASQRTRSLSCPQNSPVIQRPRFRTSSAPVGSTSAAISPTTTTSCSAASPRSTSAPVTRASRNVSHHSSKSNTSLCDHLASRAATRSSFSPKTWPFCSAKSQSYHGVGCR</sequence>
<organism evidence="2 3">
    <name type="scientific">Portunus trituberculatus</name>
    <name type="common">Swimming crab</name>
    <name type="synonym">Neptunus trituberculatus</name>
    <dbReference type="NCBI Taxonomy" id="210409"/>
    <lineage>
        <taxon>Eukaryota</taxon>
        <taxon>Metazoa</taxon>
        <taxon>Ecdysozoa</taxon>
        <taxon>Arthropoda</taxon>
        <taxon>Crustacea</taxon>
        <taxon>Multicrustacea</taxon>
        <taxon>Malacostraca</taxon>
        <taxon>Eumalacostraca</taxon>
        <taxon>Eucarida</taxon>
        <taxon>Decapoda</taxon>
        <taxon>Pleocyemata</taxon>
        <taxon>Brachyura</taxon>
        <taxon>Eubrachyura</taxon>
        <taxon>Portunoidea</taxon>
        <taxon>Portunidae</taxon>
        <taxon>Portuninae</taxon>
        <taxon>Portunus</taxon>
    </lineage>
</organism>
<feature type="compositionally biased region" description="Polar residues" evidence="1">
    <location>
        <begin position="275"/>
        <end position="288"/>
    </location>
</feature>
<keyword evidence="3" id="KW-1185">Reference proteome</keyword>
<protein>
    <submittedName>
        <fullName evidence="2">Uncharacterized protein</fullName>
    </submittedName>
</protein>
<dbReference type="Proteomes" id="UP000324222">
    <property type="component" value="Unassembled WGS sequence"/>
</dbReference>
<reference evidence="2 3" key="1">
    <citation type="submission" date="2019-05" db="EMBL/GenBank/DDBJ databases">
        <title>Another draft genome of Portunus trituberculatus and its Hox gene families provides insights of decapod evolution.</title>
        <authorList>
            <person name="Jeong J.-H."/>
            <person name="Song I."/>
            <person name="Kim S."/>
            <person name="Choi T."/>
            <person name="Kim D."/>
            <person name="Ryu S."/>
            <person name="Kim W."/>
        </authorList>
    </citation>
    <scope>NUCLEOTIDE SEQUENCE [LARGE SCALE GENOMIC DNA]</scope>
    <source>
        <tissue evidence="2">Muscle</tissue>
    </source>
</reference>
<feature type="region of interest" description="Disordered" evidence="1">
    <location>
        <begin position="275"/>
        <end position="346"/>
    </location>
</feature>
<feature type="compositionally biased region" description="Basic and acidic residues" evidence="1">
    <location>
        <begin position="23"/>
        <end position="37"/>
    </location>
</feature>
<evidence type="ECO:0000313" key="3">
    <source>
        <dbReference type="Proteomes" id="UP000324222"/>
    </source>
</evidence>
<dbReference type="EMBL" id="VSRR010033737">
    <property type="protein sequence ID" value="MPC71895.1"/>
    <property type="molecule type" value="Genomic_DNA"/>
</dbReference>
<gene>
    <name evidence="2" type="ORF">E2C01_066186</name>
</gene>
<feature type="compositionally biased region" description="Gly residues" evidence="1">
    <location>
        <begin position="59"/>
        <end position="75"/>
    </location>
</feature>
<dbReference type="AlphaFoldDB" id="A0A5B7HQD0"/>
<feature type="region of interest" description="Disordered" evidence="1">
    <location>
        <begin position="51"/>
        <end position="156"/>
    </location>
</feature>
<feature type="region of interest" description="Disordered" evidence="1">
    <location>
        <begin position="1"/>
        <end position="37"/>
    </location>
</feature>
<feature type="compositionally biased region" description="Low complexity" evidence="1">
    <location>
        <begin position="1"/>
        <end position="22"/>
    </location>
</feature>
<name>A0A5B7HQD0_PORTR</name>
<evidence type="ECO:0000256" key="1">
    <source>
        <dbReference type="SAM" id="MobiDB-lite"/>
    </source>
</evidence>
<proteinExistence type="predicted"/>
<comment type="caution">
    <text evidence="2">The sequence shown here is derived from an EMBL/GenBank/DDBJ whole genome shotgun (WGS) entry which is preliminary data.</text>
</comment>
<feature type="compositionally biased region" description="Low complexity" evidence="1">
    <location>
        <begin position="303"/>
        <end position="329"/>
    </location>
</feature>
<dbReference type="OrthoDB" id="9979246at2759"/>